<dbReference type="Proteomes" id="UP000231658">
    <property type="component" value="Unassembled WGS sequence"/>
</dbReference>
<dbReference type="Gene3D" id="1.10.10.10">
    <property type="entry name" value="Winged helix-like DNA-binding domain superfamily/Winged helix DNA-binding domain"/>
    <property type="match status" value="1"/>
</dbReference>
<keyword evidence="7" id="KW-1185">Reference proteome</keyword>
<proteinExistence type="inferred from homology"/>
<evidence type="ECO:0000313" key="7">
    <source>
        <dbReference type="Proteomes" id="UP000231658"/>
    </source>
</evidence>
<gene>
    <name evidence="6" type="ORF">MTBPR1_40035</name>
</gene>
<name>A0A1C3RIC7_9PROT</name>
<dbReference type="InterPro" id="IPR036390">
    <property type="entry name" value="WH_DNA-bd_sf"/>
</dbReference>
<dbReference type="CDD" id="cd08432">
    <property type="entry name" value="PBP2_GcdR_TrpI_HvrB_AmpR_like"/>
    <property type="match status" value="1"/>
</dbReference>
<evidence type="ECO:0000259" key="5">
    <source>
        <dbReference type="PROSITE" id="PS50931"/>
    </source>
</evidence>
<dbReference type="PANTHER" id="PTHR30537">
    <property type="entry name" value="HTH-TYPE TRANSCRIPTIONAL REGULATOR"/>
    <property type="match status" value="1"/>
</dbReference>
<sequence>MARQLPPLAQLRSFEAAARFLSFKKAAENLHVTPSAVSHAVQSLEDYLGVKLFHRLASGKRRDKALVLSDAGQVLLPTLMRSFDEIEEAVVSVMAQGAGDILTIATAPIFAKSWLMPRLHRFVNRYPDVDIRVNSTLNPTDSLYGDYDVGLMYGRGSWPGQVAQMLFPETMVPVCSPALIQYEQALDKPQDLTHHTLIHSEARLVTWSMWLENAGVRGINPAKGLHFNRATLAIDAAINGLGVALEGKTAVQDELDRGRLIIPFAAPDLPDQHDGYYLSYPEGRGDVPKVALFRKWVLEEAMQKEGG</sequence>
<reference evidence="6 7" key="1">
    <citation type="submission" date="2016-07" db="EMBL/GenBank/DDBJ databases">
        <authorList>
            <person name="Lefevre C.T."/>
        </authorList>
    </citation>
    <scope>NUCLEOTIDE SEQUENCE [LARGE SCALE GENOMIC DNA]</scope>
    <source>
        <strain evidence="6">PR1</strain>
    </source>
</reference>
<dbReference type="AlphaFoldDB" id="A0A1C3RIC7"/>
<evidence type="ECO:0000256" key="1">
    <source>
        <dbReference type="ARBA" id="ARBA00009437"/>
    </source>
</evidence>
<comment type="similarity">
    <text evidence="1">Belongs to the LysR transcriptional regulatory family.</text>
</comment>
<dbReference type="Gene3D" id="3.40.190.10">
    <property type="entry name" value="Periplasmic binding protein-like II"/>
    <property type="match status" value="2"/>
</dbReference>
<feature type="domain" description="HTH lysR-type" evidence="5">
    <location>
        <begin position="6"/>
        <end position="63"/>
    </location>
</feature>
<keyword evidence="3" id="KW-0238">DNA-binding</keyword>
<evidence type="ECO:0000313" key="6">
    <source>
        <dbReference type="EMBL" id="SCA57012.1"/>
    </source>
</evidence>
<dbReference type="InterPro" id="IPR058163">
    <property type="entry name" value="LysR-type_TF_proteobact-type"/>
</dbReference>
<protein>
    <submittedName>
        <fullName evidence="6">Transcriptional regulator, LysR family</fullName>
    </submittedName>
</protein>
<organism evidence="6 7">
    <name type="scientific">Candidatus Terasakiella magnetica</name>
    <dbReference type="NCBI Taxonomy" id="1867952"/>
    <lineage>
        <taxon>Bacteria</taxon>
        <taxon>Pseudomonadati</taxon>
        <taxon>Pseudomonadota</taxon>
        <taxon>Alphaproteobacteria</taxon>
        <taxon>Rhodospirillales</taxon>
        <taxon>Terasakiellaceae</taxon>
        <taxon>Terasakiella</taxon>
    </lineage>
</organism>
<dbReference type="Pfam" id="PF03466">
    <property type="entry name" value="LysR_substrate"/>
    <property type="match status" value="1"/>
</dbReference>
<dbReference type="GO" id="GO:0006351">
    <property type="term" value="P:DNA-templated transcription"/>
    <property type="evidence" value="ECO:0007669"/>
    <property type="project" value="TreeGrafter"/>
</dbReference>
<dbReference type="GO" id="GO:0003700">
    <property type="term" value="F:DNA-binding transcription factor activity"/>
    <property type="evidence" value="ECO:0007669"/>
    <property type="project" value="InterPro"/>
</dbReference>
<dbReference type="InterPro" id="IPR000847">
    <property type="entry name" value="LysR_HTH_N"/>
</dbReference>
<dbReference type="PRINTS" id="PR00039">
    <property type="entry name" value="HTHLYSR"/>
</dbReference>
<keyword evidence="2" id="KW-0805">Transcription regulation</keyword>
<dbReference type="Pfam" id="PF00126">
    <property type="entry name" value="HTH_1"/>
    <property type="match status" value="1"/>
</dbReference>
<dbReference type="GO" id="GO:0043565">
    <property type="term" value="F:sequence-specific DNA binding"/>
    <property type="evidence" value="ECO:0007669"/>
    <property type="project" value="TreeGrafter"/>
</dbReference>
<dbReference type="SUPFAM" id="SSF53850">
    <property type="entry name" value="Periplasmic binding protein-like II"/>
    <property type="match status" value="1"/>
</dbReference>
<dbReference type="RefSeq" id="WP_069189080.1">
    <property type="nucleotide sequence ID" value="NZ_FLYE01000034.1"/>
</dbReference>
<dbReference type="PROSITE" id="PS50931">
    <property type="entry name" value="HTH_LYSR"/>
    <property type="match status" value="1"/>
</dbReference>
<dbReference type="InterPro" id="IPR005119">
    <property type="entry name" value="LysR_subst-bd"/>
</dbReference>
<dbReference type="OrthoDB" id="9807765at2"/>
<evidence type="ECO:0000256" key="3">
    <source>
        <dbReference type="ARBA" id="ARBA00023125"/>
    </source>
</evidence>
<dbReference type="NCBIfam" id="NF008352">
    <property type="entry name" value="PRK11139.1"/>
    <property type="match status" value="1"/>
</dbReference>
<dbReference type="PANTHER" id="PTHR30537:SF26">
    <property type="entry name" value="GLYCINE CLEAVAGE SYSTEM TRANSCRIPTIONAL ACTIVATOR"/>
    <property type="match status" value="1"/>
</dbReference>
<dbReference type="STRING" id="1867952.MTBPR1_40035"/>
<keyword evidence="4" id="KW-0804">Transcription</keyword>
<evidence type="ECO:0000256" key="2">
    <source>
        <dbReference type="ARBA" id="ARBA00023015"/>
    </source>
</evidence>
<accession>A0A1C3RIC7</accession>
<dbReference type="SUPFAM" id="SSF46785">
    <property type="entry name" value="Winged helix' DNA-binding domain"/>
    <property type="match status" value="1"/>
</dbReference>
<evidence type="ECO:0000256" key="4">
    <source>
        <dbReference type="ARBA" id="ARBA00023163"/>
    </source>
</evidence>
<dbReference type="InterPro" id="IPR036388">
    <property type="entry name" value="WH-like_DNA-bd_sf"/>
</dbReference>
<dbReference type="EMBL" id="FLYE01000034">
    <property type="protein sequence ID" value="SCA57012.1"/>
    <property type="molecule type" value="Genomic_DNA"/>
</dbReference>
<dbReference type="FunFam" id="3.40.190.10:FF:000017">
    <property type="entry name" value="Glycine cleavage system transcriptional activator"/>
    <property type="match status" value="1"/>
</dbReference>